<feature type="transmembrane region" description="Helical" evidence="7">
    <location>
        <begin position="55"/>
        <end position="72"/>
    </location>
</feature>
<feature type="domain" description="Tripartite ATP-independent periplasmic transporters DctQ component" evidence="8">
    <location>
        <begin position="31"/>
        <end position="166"/>
    </location>
</feature>
<dbReference type="EMBL" id="FXYG01000001">
    <property type="protein sequence ID" value="SMX32694.1"/>
    <property type="molecule type" value="Genomic_DNA"/>
</dbReference>
<dbReference type="AlphaFoldDB" id="A0A238JR64"/>
<comment type="subcellular location">
    <subcellularLocation>
        <location evidence="7">Cell inner membrane</location>
        <topology evidence="7">Multi-pass membrane protein</topology>
    </subcellularLocation>
    <subcellularLocation>
        <location evidence="1">Cell membrane</location>
        <topology evidence="1">Multi-pass membrane protein</topology>
    </subcellularLocation>
</comment>
<evidence type="ECO:0000256" key="6">
    <source>
        <dbReference type="ARBA" id="ARBA00023136"/>
    </source>
</evidence>
<evidence type="ECO:0000256" key="3">
    <source>
        <dbReference type="ARBA" id="ARBA00022475"/>
    </source>
</evidence>
<reference evidence="10" key="1">
    <citation type="submission" date="2017-05" db="EMBL/GenBank/DDBJ databases">
        <authorList>
            <person name="Rodrigo-Torres L."/>
            <person name="Arahal R. D."/>
            <person name="Lucena T."/>
        </authorList>
    </citation>
    <scope>NUCLEOTIDE SEQUENCE [LARGE SCALE GENOMIC DNA]</scope>
    <source>
        <strain evidence="10">CECT 8715</strain>
    </source>
</reference>
<dbReference type="GO" id="GO:0005886">
    <property type="term" value="C:plasma membrane"/>
    <property type="evidence" value="ECO:0007669"/>
    <property type="project" value="UniProtKB-SubCell"/>
</dbReference>
<keyword evidence="10" id="KW-1185">Reference proteome</keyword>
<sequence length="183" mass="20157">MLKTAVAGLSRVANSLAIAANALGTLVVLALVVILNVDVIARGLFSAPLRGTYEMVQFSVVMIVFLQLADVVRVDRLTRSDGFLNLLHHRRPGLTANLRRIINAISAIFMALIAYVTFPEFLLMWETQDYFGVPGLFTLPWWPVKLVIACGTALACVIFLLKVVTAQDRPQLVRTPEHDEAAK</sequence>
<proteinExistence type="inferred from homology"/>
<feature type="transmembrane region" description="Helical" evidence="7">
    <location>
        <begin position="12"/>
        <end position="35"/>
    </location>
</feature>
<comment type="subunit">
    <text evidence="7">The complex comprises the extracytoplasmic solute receptor protein and the two transmembrane proteins.</text>
</comment>
<organism evidence="9 10">
    <name type="scientific">Ruegeria arenilitoris</name>
    <dbReference type="NCBI Taxonomy" id="1173585"/>
    <lineage>
        <taxon>Bacteria</taxon>
        <taxon>Pseudomonadati</taxon>
        <taxon>Pseudomonadota</taxon>
        <taxon>Alphaproteobacteria</taxon>
        <taxon>Rhodobacterales</taxon>
        <taxon>Roseobacteraceae</taxon>
        <taxon>Ruegeria</taxon>
    </lineage>
</organism>
<evidence type="ECO:0000256" key="5">
    <source>
        <dbReference type="ARBA" id="ARBA00022989"/>
    </source>
</evidence>
<evidence type="ECO:0000313" key="10">
    <source>
        <dbReference type="Proteomes" id="UP000202485"/>
    </source>
</evidence>
<feature type="transmembrane region" description="Helical" evidence="7">
    <location>
        <begin position="101"/>
        <end position="122"/>
    </location>
</feature>
<dbReference type="Proteomes" id="UP000202485">
    <property type="component" value="Unassembled WGS sequence"/>
</dbReference>
<dbReference type="RefSeq" id="WP_093961651.1">
    <property type="nucleotide sequence ID" value="NZ_FXYG01000001.1"/>
</dbReference>
<keyword evidence="3" id="KW-1003">Cell membrane</keyword>
<comment type="similarity">
    <text evidence="7">Belongs to the TRAP transporter small permease family.</text>
</comment>
<dbReference type="OrthoDB" id="4250245at2"/>
<keyword evidence="2 7" id="KW-0813">Transport</keyword>
<gene>
    <name evidence="9" type="ORF">RUA8715_00011</name>
</gene>
<protein>
    <recommendedName>
        <fullName evidence="7">TRAP transporter small permease protein</fullName>
    </recommendedName>
</protein>
<dbReference type="GO" id="GO:0022857">
    <property type="term" value="F:transmembrane transporter activity"/>
    <property type="evidence" value="ECO:0007669"/>
    <property type="project" value="UniProtKB-UniRule"/>
</dbReference>
<keyword evidence="7" id="KW-0997">Cell inner membrane</keyword>
<comment type="function">
    <text evidence="7">Part of the tripartite ATP-independent periplasmic (TRAP) transport system.</text>
</comment>
<keyword evidence="6 7" id="KW-0472">Membrane</keyword>
<accession>A0A238JR64</accession>
<evidence type="ECO:0000256" key="4">
    <source>
        <dbReference type="ARBA" id="ARBA00022692"/>
    </source>
</evidence>
<dbReference type="InterPro" id="IPR055348">
    <property type="entry name" value="DctQ"/>
</dbReference>
<dbReference type="Pfam" id="PF04290">
    <property type="entry name" value="DctQ"/>
    <property type="match status" value="1"/>
</dbReference>
<evidence type="ECO:0000256" key="1">
    <source>
        <dbReference type="ARBA" id="ARBA00004651"/>
    </source>
</evidence>
<feature type="transmembrane region" description="Helical" evidence="7">
    <location>
        <begin position="142"/>
        <end position="164"/>
    </location>
</feature>
<evidence type="ECO:0000256" key="2">
    <source>
        <dbReference type="ARBA" id="ARBA00022448"/>
    </source>
</evidence>
<keyword evidence="5 7" id="KW-1133">Transmembrane helix</keyword>
<keyword evidence="4 7" id="KW-0812">Transmembrane</keyword>
<evidence type="ECO:0000256" key="7">
    <source>
        <dbReference type="RuleBase" id="RU369079"/>
    </source>
</evidence>
<evidence type="ECO:0000259" key="8">
    <source>
        <dbReference type="Pfam" id="PF04290"/>
    </source>
</evidence>
<name>A0A238JR64_9RHOB</name>
<evidence type="ECO:0000313" key="9">
    <source>
        <dbReference type="EMBL" id="SMX32694.1"/>
    </source>
</evidence>